<dbReference type="Proteomes" id="UP000198922">
    <property type="component" value="Unassembled WGS sequence"/>
</dbReference>
<keyword evidence="3" id="KW-1185">Reference proteome</keyword>
<name>A0A1G7CIP1_9RHOB</name>
<dbReference type="AlphaFoldDB" id="A0A1G7CIP1"/>
<proteinExistence type="predicted"/>
<dbReference type="InterPro" id="IPR009506">
    <property type="entry name" value="YjiS-like"/>
</dbReference>
<organism evidence="2 3">
    <name type="scientific">Limimaricola pyoseonensis</name>
    <dbReference type="NCBI Taxonomy" id="521013"/>
    <lineage>
        <taxon>Bacteria</taxon>
        <taxon>Pseudomonadati</taxon>
        <taxon>Pseudomonadota</taxon>
        <taxon>Alphaproteobacteria</taxon>
        <taxon>Rhodobacterales</taxon>
        <taxon>Paracoccaceae</taxon>
        <taxon>Limimaricola</taxon>
    </lineage>
</organism>
<evidence type="ECO:0000313" key="3">
    <source>
        <dbReference type="Proteomes" id="UP000198922"/>
    </source>
</evidence>
<dbReference type="Pfam" id="PF06568">
    <property type="entry name" value="YjiS-like"/>
    <property type="match status" value="1"/>
</dbReference>
<reference evidence="3" key="1">
    <citation type="submission" date="2016-10" db="EMBL/GenBank/DDBJ databases">
        <authorList>
            <person name="Varghese N."/>
            <person name="Submissions S."/>
        </authorList>
    </citation>
    <scope>NUCLEOTIDE SEQUENCE [LARGE SCALE GENOMIC DNA]</scope>
    <source>
        <strain evidence="3">DSM 21424</strain>
    </source>
</reference>
<accession>A0A1G7CIP1</accession>
<dbReference type="RefSeq" id="WP_090110701.1">
    <property type="nucleotide sequence ID" value="NZ_FNAT01000002.1"/>
</dbReference>
<evidence type="ECO:0000313" key="2">
    <source>
        <dbReference type="EMBL" id="SDE39228.1"/>
    </source>
</evidence>
<gene>
    <name evidence="2" type="ORF">SAMN04488567_1517</name>
</gene>
<protein>
    <submittedName>
        <fullName evidence="2">Uncharacterized conserved protein YjiS, DUF1127 family</fullName>
    </submittedName>
</protein>
<evidence type="ECO:0000259" key="1">
    <source>
        <dbReference type="Pfam" id="PF06568"/>
    </source>
</evidence>
<feature type="domain" description="YjiS-like" evidence="1">
    <location>
        <begin position="21"/>
        <end position="54"/>
    </location>
</feature>
<sequence length="64" mass="7053">MTSIATARPGAATLPLTALLTRLLVWHDTRRTAKALAALTDRELDDIGLDRSEIGRIARRSARR</sequence>
<dbReference type="EMBL" id="FNAT01000002">
    <property type="protein sequence ID" value="SDE39228.1"/>
    <property type="molecule type" value="Genomic_DNA"/>
</dbReference>